<dbReference type="EMBL" id="LR593886">
    <property type="protein sequence ID" value="VTR97656.1"/>
    <property type="molecule type" value="Genomic_DNA"/>
</dbReference>
<dbReference type="AlphaFoldDB" id="A0A6P2DAQ7"/>
<gene>
    <name evidence="3" type="ORF">SOIL9_06080</name>
</gene>
<feature type="region of interest" description="Disordered" evidence="1">
    <location>
        <begin position="168"/>
        <end position="198"/>
    </location>
</feature>
<protein>
    <submittedName>
        <fullName evidence="3">Uncharacterized protein</fullName>
    </submittedName>
</protein>
<keyword evidence="2" id="KW-0732">Signal</keyword>
<feature type="compositionally biased region" description="Polar residues" evidence="1">
    <location>
        <begin position="179"/>
        <end position="198"/>
    </location>
</feature>
<accession>A0A6P2DAQ7</accession>
<feature type="chain" id="PRO_5026720769" evidence="2">
    <location>
        <begin position="19"/>
        <end position="198"/>
    </location>
</feature>
<evidence type="ECO:0000313" key="4">
    <source>
        <dbReference type="Proteomes" id="UP000464178"/>
    </source>
</evidence>
<sequence length="198" mass="22699">MRIGLSLLLALVATAAVAANPPKDVDALTVRAKLRGDWRELDVRVPRDQQLRASFGIQWTMYKPADRTSPPNQARFTDHDNESTQTDGVLVLNTDANPMWLDFRFKDGTGEYVWVGIFRFEGDQPRWVLNKEWVKLDTWEAAKGKVPKRPTRFEDDKKQPVGYRLEPFTFGRNKCEPSSDGQSNRWSRSSSLLISDTR</sequence>
<dbReference type="Proteomes" id="UP000464178">
    <property type="component" value="Chromosome"/>
</dbReference>
<keyword evidence="4" id="KW-1185">Reference proteome</keyword>
<evidence type="ECO:0000313" key="3">
    <source>
        <dbReference type="EMBL" id="VTR97656.1"/>
    </source>
</evidence>
<reference evidence="3 4" key="1">
    <citation type="submission" date="2019-05" db="EMBL/GenBank/DDBJ databases">
        <authorList>
            <consortium name="Science for Life Laboratories"/>
        </authorList>
    </citation>
    <scope>NUCLEOTIDE SEQUENCE [LARGE SCALE GENOMIC DNA]</scope>
    <source>
        <strain evidence="3">Soil9</strain>
    </source>
</reference>
<proteinExistence type="predicted"/>
<evidence type="ECO:0000256" key="2">
    <source>
        <dbReference type="SAM" id="SignalP"/>
    </source>
</evidence>
<dbReference type="KEGG" id="gms:SOIL9_06080"/>
<organism evidence="3 4">
    <name type="scientific">Gemmata massiliana</name>
    <dbReference type="NCBI Taxonomy" id="1210884"/>
    <lineage>
        <taxon>Bacteria</taxon>
        <taxon>Pseudomonadati</taxon>
        <taxon>Planctomycetota</taxon>
        <taxon>Planctomycetia</taxon>
        <taxon>Gemmatales</taxon>
        <taxon>Gemmataceae</taxon>
        <taxon>Gemmata</taxon>
    </lineage>
</organism>
<feature type="signal peptide" evidence="2">
    <location>
        <begin position="1"/>
        <end position="18"/>
    </location>
</feature>
<name>A0A6P2DAQ7_9BACT</name>
<dbReference type="RefSeq" id="WP_162671303.1">
    <property type="nucleotide sequence ID" value="NZ_LR593886.1"/>
</dbReference>
<evidence type="ECO:0000256" key="1">
    <source>
        <dbReference type="SAM" id="MobiDB-lite"/>
    </source>
</evidence>